<proteinExistence type="inferred from homology"/>
<evidence type="ECO:0000256" key="2">
    <source>
        <dbReference type="ARBA" id="ARBA00023015"/>
    </source>
</evidence>
<reference evidence="6 7" key="1">
    <citation type="submission" date="2016-04" db="EMBL/GenBank/DDBJ databases">
        <title>Genome sequence of Clostridium magnum DSM 2767.</title>
        <authorList>
            <person name="Poehlein A."/>
            <person name="Uhlig R."/>
            <person name="Fischer R."/>
            <person name="Bahl H."/>
            <person name="Daniel R."/>
        </authorList>
    </citation>
    <scope>NUCLEOTIDE SEQUENCE [LARGE SCALE GENOMIC DNA]</scope>
    <source>
        <strain evidence="6 7">DSM 2767</strain>
    </source>
</reference>
<dbReference type="InterPro" id="IPR000847">
    <property type="entry name" value="LysR_HTH_N"/>
</dbReference>
<dbReference type="EMBL" id="LWAE01000004">
    <property type="protein sequence ID" value="KZL91059.1"/>
    <property type="molecule type" value="Genomic_DNA"/>
</dbReference>
<dbReference type="PANTHER" id="PTHR30419">
    <property type="entry name" value="HTH-TYPE TRANSCRIPTIONAL REGULATOR YBHD"/>
    <property type="match status" value="1"/>
</dbReference>
<dbReference type="PROSITE" id="PS50931">
    <property type="entry name" value="HTH_LYSR"/>
    <property type="match status" value="1"/>
</dbReference>
<dbReference type="Pfam" id="PF03466">
    <property type="entry name" value="LysR_substrate"/>
    <property type="match status" value="1"/>
</dbReference>
<dbReference type="GO" id="GO:0003677">
    <property type="term" value="F:DNA binding"/>
    <property type="evidence" value="ECO:0007669"/>
    <property type="project" value="UniProtKB-KW"/>
</dbReference>
<dbReference type="RefSeq" id="WP_066626248.1">
    <property type="nucleotide sequence ID" value="NZ_FQXL01000076.1"/>
</dbReference>
<dbReference type="InterPro" id="IPR036390">
    <property type="entry name" value="WH_DNA-bd_sf"/>
</dbReference>
<dbReference type="InterPro" id="IPR005119">
    <property type="entry name" value="LysR_subst-bd"/>
</dbReference>
<dbReference type="OrthoDB" id="1652954at2"/>
<dbReference type="AlphaFoldDB" id="A0A162SCG9"/>
<dbReference type="SUPFAM" id="SSF46785">
    <property type="entry name" value="Winged helix' DNA-binding domain"/>
    <property type="match status" value="1"/>
</dbReference>
<accession>A0A162SCG9</accession>
<dbReference type="GO" id="GO:0003700">
    <property type="term" value="F:DNA-binding transcription factor activity"/>
    <property type="evidence" value="ECO:0007669"/>
    <property type="project" value="InterPro"/>
</dbReference>
<keyword evidence="2" id="KW-0805">Transcription regulation</keyword>
<dbReference type="PRINTS" id="PR00039">
    <property type="entry name" value="HTHLYSR"/>
</dbReference>
<dbReference type="CDD" id="cd08434">
    <property type="entry name" value="PBP2_GltC_like"/>
    <property type="match status" value="1"/>
</dbReference>
<dbReference type="GO" id="GO:0005829">
    <property type="term" value="C:cytosol"/>
    <property type="evidence" value="ECO:0007669"/>
    <property type="project" value="TreeGrafter"/>
</dbReference>
<dbReference type="InterPro" id="IPR050950">
    <property type="entry name" value="HTH-type_LysR_regulators"/>
</dbReference>
<dbReference type="InterPro" id="IPR036388">
    <property type="entry name" value="WH-like_DNA-bd_sf"/>
</dbReference>
<dbReference type="Gene3D" id="3.40.190.290">
    <property type="match status" value="1"/>
</dbReference>
<evidence type="ECO:0000256" key="1">
    <source>
        <dbReference type="ARBA" id="ARBA00009437"/>
    </source>
</evidence>
<dbReference type="STRING" id="1121326.CLMAG_39700"/>
<comment type="caution">
    <text evidence="6">The sequence shown here is derived from an EMBL/GenBank/DDBJ whole genome shotgun (WGS) entry which is preliminary data.</text>
</comment>
<sequence>MNLKHLEYFRVLAKMEHYTQAAEYLSITQPSLTYAISELEKELETYLFEKQGRNIRLTKYGQFFLSYVDNALNELQKGEKKLRELVSPSHGKIDLAFIYTLGPHFVPTMIQSFFSNEANKNISFSFSQGNTKNIVQGLKEEKYDLAFCSWTEDEPDIDFVPLAKQELVLIVPLNHPLAKYDKIDLKDTAPYPFVFFNKKSGIRPLIDSLFTKVGVTPKIICEVEEDSAVAGLVSVNYGIAVVPRIWILQHFDIKILPIERPAHERFIYLASIKNRYLSPVVHLFRDFALDYSKTHYFF</sequence>
<comment type="similarity">
    <text evidence="1">Belongs to the LysR transcriptional regulatory family.</text>
</comment>
<evidence type="ECO:0000313" key="6">
    <source>
        <dbReference type="EMBL" id="KZL91059.1"/>
    </source>
</evidence>
<organism evidence="6 7">
    <name type="scientific">Clostridium magnum DSM 2767</name>
    <dbReference type="NCBI Taxonomy" id="1121326"/>
    <lineage>
        <taxon>Bacteria</taxon>
        <taxon>Bacillati</taxon>
        <taxon>Bacillota</taxon>
        <taxon>Clostridia</taxon>
        <taxon>Eubacteriales</taxon>
        <taxon>Clostridiaceae</taxon>
        <taxon>Clostridium</taxon>
    </lineage>
</organism>
<evidence type="ECO:0000259" key="5">
    <source>
        <dbReference type="PROSITE" id="PS50931"/>
    </source>
</evidence>
<dbReference type="Proteomes" id="UP000076603">
    <property type="component" value="Unassembled WGS sequence"/>
</dbReference>
<keyword evidence="7" id="KW-1185">Reference proteome</keyword>
<evidence type="ECO:0000313" key="7">
    <source>
        <dbReference type="Proteomes" id="UP000076603"/>
    </source>
</evidence>
<dbReference type="SUPFAM" id="SSF53850">
    <property type="entry name" value="Periplasmic binding protein-like II"/>
    <property type="match status" value="1"/>
</dbReference>
<dbReference type="FunFam" id="1.10.10.10:FF:000001">
    <property type="entry name" value="LysR family transcriptional regulator"/>
    <property type="match status" value="1"/>
</dbReference>
<keyword evidence="4" id="KW-0804">Transcription</keyword>
<feature type="domain" description="HTH lysR-type" evidence="5">
    <location>
        <begin position="1"/>
        <end position="58"/>
    </location>
</feature>
<dbReference type="Pfam" id="PF00126">
    <property type="entry name" value="HTH_1"/>
    <property type="match status" value="1"/>
</dbReference>
<dbReference type="Gene3D" id="1.10.10.10">
    <property type="entry name" value="Winged helix-like DNA-binding domain superfamily/Winged helix DNA-binding domain"/>
    <property type="match status" value="1"/>
</dbReference>
<keyword evidence="3" id="KW-0238">DNA-binding</keyword>
<gene>
    <name evidence="6" type="primary">gltC_4</name>
    <name evidence="6" type="ORF">CLMAG_39700</name>
</gene>
<evidence type="ECO:0000256" key="3">
    <source>
        <dbReference type="ARBA" id="ARBA00023125"/>
    </source>
</evidence>
<protein>
    <submittedName>
        <fullName evidence="6">HTH-type transcriptional regulator GltC</fullName>
    </submittedName>
</protein>
<dbReference type="PATRIC" id="fig|1121326.3.peg.4017"/>
<name>A0A162SCG9_9CLOT</name>
<dbReference type="PANTHER" id="PTHR30419:SF28">
    <property type="entry name" value="HTH-TYPE TRANSCRIPTIONAL REGULATOR BSDA"/>
    <property type="match status" value="1"/>
</dbReference>
<evidence type="ECO:0000256" key="4">
    <source>
        <dbReference type="ARBA" id="ARBA00023163"/>
    </source>
</evidence>